<evidence type="ECO:0000256" key="3">
    <source>
        <dbReference type="ARBA" id="ARBA00022741"/>
    </source>
</evidence>
<feature type="region of interest" description="Disordered" evidence="12">
    <location>
        <begin position="422"/>
        <end position="492"/>
    </location>
</feature>
<dbReference type="CDD" id="cd00788">
    <property type="entry name" value="KU70"/>
    <property type="match status" value="1"/>
</dbReference>
<evidence type="ECO:0000256" key="6">
    <source>
        <dbReference type="ARBA" id="ARBA00022806"/>
    </source>
</evidence>
<evidence type="ECO:0000259" key="13">
    <source>
        <dbReference type="PROSITE" id="PS50800"/>
    </source>
</evidence>
<dbReference type="SUPFAM" id="SSF68906">
    <property type="entry name" value="SAP domain"/>
    <property type="match status" value="1"/>
</dbReference>
<evidence type="ECO:0000256" key="11">
    <source>
        <dbReference type="ARBA" id="ARBA00023242"/>
    </source>
</evidence>
<dbReference type="Pfam" id="PF03730">
    <property type="entry name" value="Ku_C"/>
    <property type="match status" value="1"/>
</dbReference>
<dbReference type="GO" id="GO:0003684">
    <property type="term" value="F:damaged DNA binding"/>
    <property type="evidence" value="ECO:0007669"/>
    <property type="project" value="InterPro"/>
</dbReference>
<dbReference type="GO" id="GO:0003678">
    <property type="term" value="F:DNA helicase activity"/>
    <property type="evidence" value="ECO:0007669"/>
    <property type="project" value="InterPro"/>
</dbReference>
<dbReference type="OrthoDB" id="3249161at2759"/>
<keyword evidence="15" id="KW-1185">Reference proteome</keyword>
<dbReference type="GO" id="GO:0006303">
    <property type="term" value="P:double-strand break repair via nonhomologous end joining"/>
    <property type="evidence" value="ECO:0007669"/>
    <property type="project" value="InterPro"/>
</dbReference>
<dbReference type="InterPro" id="IPR003034">
    <property type="entry name" value="SAP_dom"/>
</dbReference>
<dbReference type="SUPFAM" id="SSF53300">
    <property type="entry name" value="vWA-like"/>
    <property type="match status" value="1"/>
</dbReference>
<feature type="compositionally biased region" description="Basic and acidic residues" evidence="12">
    <location>
        <begin position="424"/>
        <end position="438"/>
    </location>
</feature>
<sequence>MKSKVVQSDKHLVGVTFFGTKKTSDIEALAKGEVSFENKYGSIGAGDPCPLKSGLWSCQTEFNTIKQPLDHKRIFLFTNDDDPLRGDAEETKKVHMIAQDAVNASIEIQLFHIKRKGAPFNPDTFYRAIVTGDGDDYNEQSLGDGAESTNELVDKVRRKEFKKRRLARMPFYLREGPEGTGVSFDVQVFNMVHPAKRPTPIHLDARTNKPVQIISKLMDDKTGAQLDAHEVRTYLEFAGERAYISKDEMGTLKGLYPKGLTLLGFRPNNTLRPDFNIRSPYFLYPDEESTTGSAKAFIALHAAMVDKRVYALARFTRAAGAAPRMVALRPQEEVVEDGEQLQPGGFNTVVLPFADEVREAKAPQTSDGDVKAEVNEGGVSAAEGVVKALKLESFDFRKFENPVLQRHYAALQALALSEEEISWDPEKDDRTRPDEKGLDAAGGPVLEEFKVSYGGDQEDDVPAAGAKRSAGGSGEGSGAKRAKTEDDASKINWQEELAKGQIDRFTVPTLKSFLKTRGMSATGKKGDLVARVQQALQTTA</sequence>
<evidence type="ECO:0000313" key="14">
    <source>
        <dbReference type="EMBL" id="CBJ29998.1"/>
    </source>
</evidence>
<dbReference type="GO" id="GO:0003690">
    <property type="term" value="F:double-stranded DNA binding"/>
    <property type="evidence" value="ECO:0007669"/>
    <property type="project" value="TreeGrafter"/>
</dbReference>
<keyword evidence="7" id="KW-0067">ATP-binding</keyword>
<dbReference type="Gene3D" id="1.10.1600.10">
    <property type="match status" value="1"/>
</dbReference>
<dbReference type="PANTHER" id="PTHR12604">
    <property type="entry name" value="KU AUTOANTIGEN DNA HELICASE"/>
    <property type="match status" value="1"/>
</dbReference>
<evidence type="ECO:0000256" key="8">
    <source>
        <dbReference type="ARBA" id="ARBA00023125"/>
    </source>
</evidence>
<dbReference type="InterPro" id="IPR036465">
    <property type="entry name" value="vWFA_dom_sf"/>
</dbReference>
<evidence type="ECO:0000256" key="2">
    <source>
        <dbReference type="ARBA" id="ARBA00005240"/>
    </source>
</evidence>
<dbReference type="GO" id="GO:0043564">
    <property type="term" value="C:Ku70:Ku80 complex"/>
    <property type="evidence" value="ECO:0007669"/>
    <property type="project" value="InterPro"/>
</dbReference>
<dbReference type="Gene3D" id="4.10.970.10">
    <property type="entry name" value="Ku70, bridge and pillars"/>
    <property type="match status" value="1"/>
</dbReference>
<dbReference type="PROSITE" id="PS50800">
    <property type="entry name" value="SAP"/>
    <property type="match status" value="1"/>
</dbReference>
<dbReference type="Pfam" id="PF02037">
    <property type="entry name" value="SAP"/>
    <property type="match status" value="1"/>
</dbReference>
<reference evidence="14 15" key="1">
    <citation type="journal article" date="2010" name="Nature">
        <title>The Ectocarpus genome and the independent evolution of multicellularity in brown algae.</title>
        <authorList>
            <person name="Cock J.M."/>
            <person name="Sterck L."/>
            <person name="Rouze P."/>
            <person name="Scornet D."/>
            <person name="Allen A.E."/>
            <person name="Amoutzias G."/>
            <person name="Anthouard V."/>
            <person name="Artiguenave F."/>
            <person name="Aury J.M."/>
            <person name="Badger J.H."/>
            <person name="Beszteri B."/>
            <person name="Billiau K."/>
            <person name="Bonnet E."/>
            <person name="Bothwell J.H."/>
            <person name="Bowler C."/>
            <person name="Boyen C."/>
            <person name="Brownlee C."/>
            <person name="Carrano C.J."/>
            <person name="Charrier B."/>
            <person name="Cho G.Y."/>
            <person name="Coelho S.M."/>
            <person name="Collen J."/>
            <person name="Corre E."/>
            <person name="Da Silva C."/>
            <person name="Delage L."/>
            <person name="Delaroque N."/>
            <person name="Dittami S.M."/>
            <person name="Doulbeau S."/>
            <person name="Elias M."/>
            <person name="Farnham G."/>
            <person name="Gachon C.M."/>
            <person name="Gschloessl B."/>
            <person name="Heesch S."/>
            <person name="Jabbari K."/>
            <person name="Jubin C."/>
            <person name="Kawai H."/>
            <person name="Kimura K."/>
            <person name="Kloareg B."/>
            <person name="Kupper F.C."/>
            <person name="Lang D."/>
            <person name="Le Bail A."/>
            <person name="Leblanc C."/>
            <person name="Lerouge P."/>
            <person name="Lohr M."/>
            <person name="Lopez P.J."/>
            <person name="Martens C."/>
            <person name="Maumus F."/>
            <person name="Michel G."/>
            <person name="Miranda-Saavedra D."/>
            <person name="Morales J."/>
            <person name="Moreau H."/>
            <person name="Motomura T."/>
            <person name="Nagasato C."/>
            <person name="Napoli C.A."/>
            <person name="Nelson D.R."/>
            <person name="Nyvall-Collen P."/>
            <person name="Peters A.F."/>
            <person name="Pommier C."/>
            <person name="Potin P."/>
            <person name="Poulain J."/>
            <person name="Quesneville H."/>
            <person name="Read B."/>
            <person name="Rensing S.A."/>
            <person name="Ritter A."/>
            <person name="Rousvoal S."/>
            <person name="Samanta M."/>
            <person name="Samson G."/>
            <person name="Schroeder D.C."/>
            <person name="Segurens B."/>
            <person name="Strittmatter M."/>
            <person name="Tonon T."/>
            <person name="Tregear J.W."/>
            <person name="Valentin K."/>
            <person name="von Dassow P."/>
            <person name="Yamagishi T."/>
            <person name="Van de Peer Y."/>
            <person name="Wincker P."/>
        </authorList>
    </citation>
    <scope>NUCLEOTIDE SEQUENCE [LARGE SCALE GENOMIC DNA]</scope>
    <source>
        <strain evidence="15">Ec32 / CCAP1310/4</strain>
    </source>
</reference>
<dbReference type="Proteomes" id="UP000002630">
    <property type="component" value="Linkage Group LG32"/>
</dbReference>
<dbReference type="PIRSF" id="PIRSF003033">
    <property type="entry name" value="Ku70"/>
    <property type="match status" value="1"/>
</dbReference>
<dbReference type="InterPro" id="IPR047087">
    <property type="entry name" value="KU70_core_dom"/>
</dbReference>
<gene>
    <name evidence="14" type="ORF">Esi_0170_0050</name>
</gene>
<dbReference type="Pfam" id="PF03731">
    <property type="entry name" value="Ku_N"/>
    <property type="match status" value="1"/>
</dbReference>
<dbReference type="EMBL" id="FN648215">
    <property type="protein sequence ID" value="CBJ29998.1"/>
    <property type="molecule type" value="Genomic_DNA"/>
</dbReference>
<keyword evidence="9" id="KW-0233">DNA recombination</keyword>
<dbReference type="Pfam" id="PF02735">
    <property type="entry name" value="Ku"/>
    <property type="match status" value="1"/>
</dbReference>
<dbReference type="Gene3D" id="2.40.290.10">
    <property type="match status" value="1"/>
</dbReference>
<comment type="similarity">
    <text evidence="2">Belongs to the ku70 family.</text>
</comment>
<dbReference type="OMA" id="FWANVKH"/>
<name>D7FMT3_ECTSI</name>
<evidence type="ECO:0000256" key="12">
    <source>
        <dbReference type="SAM" id="MobiDB-lite"/>
    </source>
</evidence>
<keyword evidence="6" id="KW-0347">Helicase</keyword>
<evidence type="ECO:0000313" key="15">
    <source>
        <dbReference type="Proteomes" id="UP000002630"/>
    </source>
</evidence>
<dbReference type="GO" id="GO:0042162">
    <property type="term" value="F:telomeric DNA binding"/>
    <property type="evidence" value="ECO:0007669"/>
    <property type="project" value="InterPro"/>
</dbReference>
<keyword evidence="3" id="KW-0547">Nucleotide-binding</keyword>
<dbReference type="NCBIfam" id="TIGR00578">
    <property type="entry name" value="ku70"/>
    <property type="match status" value="1"/>
</dbReference>
<evidence type="ECO:0000256" key="1">
    <source>
        <dbReference type="ARBA" id="ARBA00004123"/>
    </source>
</evidence>
<keyword evidence="5" id="KW-0378">Hydrolase</keyword>
<dbReference type="SMART" id="SM00513">
    <property type="entry name" value="SAP"/>
    <property type="match status" value="1"/>
</dbReference>
<dbReference type="PANTHER" id="PTHR12604:SF2">
    <property type="entry name" value="X-RAY REPAIR CROSS-COMPLEMENTING PROTEIN 6"/>
    <property type="match status" value="1"/>
</dbReference>
<accession>D7FMT3</accession>
<dbReference type="InParanoid" id="D7FMT3"/>
<dbReference type="AlphaFoldDB" id="D7FMT3"/>
<dbReference type="Gene3D" id="3.40.50.410">
    <property type="entry name" value="von Willebrand factor, type A domain"/>
    <property type="match status" value="1"/>
</dbReference>
<dbReference type="GO" id="GO:0016787">
    <property type="term" value="F:hydrolase activity"/>
    <property type="evidence" value="ECO:0007669"/>
    <property type="project" value="UniProtKB-KW"/>
</dbReference>
<dbReference type="Gene3D" id="1.10.720.30">
    <property type="entry name" value="SAP domain"/>
    <property type="match status" value="1"/>
</dbReference>
<dbReference type="GO" id="GO:0006310">
    <property type="term" value="P:DNA recombination"/>
    <property type="evidence" value="ECO:0007669"/>
    <property type="project" value="UniProtKB-KW"/>
</dbReference>
<protein>
    <recommendedName>
        <fullName evidence="13">SAP domain-containing protein</fullName>
    </recommendedName>
</protein>
<keyword evidence="4" id="KW-0227">DNA damage</keyword>
<dbReference type="SUPFAM" id="SSF100939">
    <property type="entry name" value="SPOC domain-like"/>
    <property type="match status" value="1"/>
</dbReference>
<dbReference type="InterPro" id="IPR027388">
    <property type="entry name" value="Ku70_bridge/pillars_dom_sf"/>
</dbReference>
<comment type="subcellular location">
    <subcellularLocation>
        <location evidence="1">Nucleus</location>
    </subcellularLocation>
</comment>
<dbReference type="InterPro" id="IPR036361">
    <property type="entry name" value="SAP_dom_sf"/>
</dbReference>
<dbReference type="SMART" id="SM00559">
    <property type="entry name" value="Ku78"/>
    <property type="match status" value="1"/>
</dbReference>
<dbReference type="InterPro" id="IPR005160">
    <property type="entry name" value="Ku_C"/>
</dbReference>
<keyword evidence="10" id="KW-0234">DNA repair</keyword>
<dbReference type="EMBL" id="FN649757">
    <property type="protein sequence ID" value="CBJ29998.1"/>
    <property type="molecule type" value="Genomic_DNA"/>
</dbReference>
<evidence type="ECO:0000256" key="10">
    <source>
        <dbReference type="ARBA" id="ARBA00023204"/>
    </source>
</evidence>
<evidence type="ECO:0000256" key="5">
    <source>
        <dbReference type="ARBA" id="ARBA00022801"/>
    </source>
</evidence>
<dbReference type="STRING" id="2880.D7FMT3"/>
<keyword evidence="8" id="KW-0238">DNA-binding</keyword>
<dbReference type="InterPro" id="IPR006165">
    <property type="entry name" value="Ku70"/>
</dbReference>
<evidence type="ECO:0000256" key="7">
    <source>
        <dbReference type="ARBA" id="ARBA00022840"/>
    </source>
</evidence>
<evidence type="ECO:0000256" key="9">
    <source>
        <dbReference type="ARBA" id="ARBA00023172"/>
    </source>
</evidence>
<keyword evidence="11" id="KW-0539">Nucleus</keyword>
<evidence type="ECO:0000256" key="4">
    <source>
        <dbReference type="ARBA" id="ARBA00022763"/>
    </source>
</evidence>
<proteinExistence type="inferred from homology"/>
<organism evidence="14 15">
    <name type="scientific">Ectocarpus siliculosus</name>
    <name type="common">Brown alga</name>
    <name type="synonym">Conferva siliculosa</name>
    <dbReference type="NCBI Taxonomy" id="2880"/>
    <lineage>
        <taxon>Eukaryota</taxon>
        <taxon>Sar</taxon>
        <taxon>Stramenopiles</taxon>
        <taxon>Ochrophyta</taxon>
        <taxon>PX clade</taxon>
        <taxon>Phaeophyceae</taxon>
        <taxon>Ectocarpales</taxon>
        <taxon>Ectocarpaceae</taxon>
        <taxon>Ectocarpus</taxon>
    </lineage>
</organism>
<feature type="domain" description="SAP" evidence="13">
    <location>
        <begin position="502"/>
        <end position="536"/>
    </location>
</feature>
<dbReference type="InterPro" id="IPR016194">
    <property type="entry name" value="SPOC-like_C_dom_sf"/>
</dbReference>
<dbReference type="GO" id="GO:0000723">
    <property type="term" value="P:telomere maintenance"/>
    <property type="evidence" value="ECO:0007669"/>
    <property type="project" value="InterPro"/>
</dbReference>
<dbReference type="InterPro" id="IPR005161">
    <property type="entry name" value="Ku_N"/>
</dbReference>
<dbReference type="InterPro" id="IPR006164">
    <property type="entry name" value="DNA_bd_Ku70/Ku80"/>
</dbReference>
<dbReference type="eggNOG" id="KOG2327">
    <property type="taxonomic scope" value="Eukaryota"/>
</dbReference>
<dbReference type="GO" id="GO:0005524">
    <property type="term" value="F:ATP binding"/>
    <property type="evidence" value="ECO:0007669"/>
    <property type="project" value="UniProtKB-KW"/>
</dbReference>